<keyword evidence="2 7" id="KW-0808">Transferase</keyword>
<dbReference type="CDD" id="cd07783">
    <property type="entry name" value="ASKHA_NBD_FGGY_SePSK_AtXK1-like"/>
    <property type="match status" value="1"/>
</dbReference>
<keyword evidence="8" id="KW-1185">Reference proteome</keyword>
<evidence type="ECO:0000313" key="7">
    <source>
        <dbReference type="EMBL" id="ODJ86590.1"/>
    </source>
</evidence>
<dbReference type="GO" id="GO:0005829">
    <property type="term" value="C:cytosol"/>
    <property type="evidence" value="ECO:0007669"/>
    <property type="project" value="TreeGrafter"/>
</dbReference>
<proteinExistence type="inferred from homology"/>
<feature type="domain" description="Carbohydrate kinase FGGY C-terminal" evidence="6">
    <location>
        <begin position="248"/>
        <end position="421"/>
    </location>
</feature>
<dbReference type="PANTHER" id="PTHR10196:SF80">
    <property type="entry name" value="D-RIBULOSE KINASE"/>
    <property type="match status" value="1"/>
</dbReference>
<feature type="domain" description="Carbohydrate kinase FGGY N-terminal" evidence="5">
    <location>
        <begin position="4"/>
        <end position="235"/>
    </location>
</feature>
<evidence type="ECO:0000256" key="2">
    <source>
        <dbReference type="ARBA" id="ARBA00022679"/>
    </source>
</evidence>
<dbReference type="Pfam" id="PF00370">
    <property type="entry name" value="FGGY_N"/>
    <property type="match status" value="1"/>
</dbReference>
<dbReference type="SUPFAM" id="SSF53067">
    <property type="entry name" value="Actin-like ATPase domain"/>
    <property type="match status" value="2"/>
</dbReference>
<dbReference type="Gene3D" id="3.30.420.40">
    <property type="match status" value="2"/>
</dbReference>
<gene>
    <name evidence="7" type="primary">xylB</name>
    <name evidence="7" type="ORF">CODIS_32300</name>
</gene>
<dbReference type="GO" id="GO:0019150">
    <property type="term" value="F:D-ribulokinase activity"/>
    <property type="evidence" value="ECO:0007669"/>
    <property type="project" value="TreeGrafter"/>
</dbReference>
<feature type="region of interest" description="Disordered" evidence="4">
    <location>
        <begin position="25"/>
        <end position="47"/>
    </location>
</feature>
<evidence type="ECO:0000259" key="5">
    <source>
        <dbReference type="Pfam" id="PF00370"/>
    </source>
</evidence>
<sequence length="425" mass="45950">MKRYIGIDLGTSGCRAIAIDDTGTLRASASRPLPSPEKPQTHQRRQDPETWWRTLVEVLTEIGRACSDNTIAAIAVDGTSSTLLLSDHQGKPLTPALMYNDSSGKGQLGLLNTVAPEGSPVLSASSSLAKLLHLRQSLSTDRYLVRHQADWILGRLCGDYRYSDEHNVLKLGYDPIQRQWPPWLTELQVDGEVLPSVVPCATMIGELCRQAAEATGLPQGIPIVAGTTDGNAAFLATGANEIGEAVSSLGSTLVLKILADKPVFAAEFGVYSHRLGDRWLVSGASNSGGAVLTSYFSNEEMAHMTPELQPEQPTGLDYYPLLSPGERFPHNDAGYQPRLQPRPADDRRFFQGMLEGIAAIEATGYRLLRQLGAPKPRCVYSIGGGALNEPWRRIRQQLLSVPVIPASQQEAAFGTALLAMRGVDG</sequence>
<evidence type="ECO:0000256" key="3">
    <source>
        <dbReference type="ARBA" id="ARBA00022777"/>
    </source>
</evidence>
<reference evidence="7 8" key="1">
    <citation type="submission" date="2016-06" db="EMBL/GenBank/DDBJ databases">
        <title>Genome sequence of endosymbiont of Candidatus Endolucinida thiodiazotropha.</title>
        <authorList>
            <person name="Poehlein A."/>
            <person name="Koenig S."/>
            <person name="Heiden S.E."/>
            <person name="Thuermer A."/>
            <person name="Voget S."/>
            <person name="Daniel R."/>
            <person name="Markert S."/>
            <person name="Gros O."/>
            <person name="Schweder T."/>
        </authorList>
    </citation>
    <scope>NUCLEOTIDE SEQUENCE [LARGE SCALE GENOMIC DNA]</scope>
    <source>
        <strain evidence="7 8">COS</strain>
    </source>
</reference>
<dbReference type="InterPro" id="IPR000577">
    <property type="entry name" value="Carb_kinase_FGGY"/>
</dbReference>
<name>A0A7Z1AE42_9GAMM</name>
<protein>
    <submittedName>
        <fullName evidence="7">Xylulose kinase</fullName>
        <ecNumber evidence="7">2.7.1.17</ecNumber>
    </submittedName>
</protein>
<dbReference type="GO" id="GO:0005997">
    <property type="term" value="P:xylulose metabolic process"/>
    <property type="evidence" value="ECO:0007669"/>
    <property type="project" value="TreeGrafter"/>
</dbReference>
<dbReference type="Proteomes" id="UP000094769">
    <property type="component" value="Unassembled WGS sequence"/>
</dbReference>
<accession>A0A7Z1AE42</accession>
<organism evidence="7 8">
    <name type="scientific">Candidatus Thiodiazotropha endolucinida</name>
    <dbReference type="NCBI Taxonomy" id="1655433"/>
    <lineage>
        <taxon>Bacteria</taxon>
        <taxon>Pseudomonadati</taxon>
        <taxon>Pseudomonadota</taxon>
        <taxon>Gammaproteobacteria</taxon>
        <taxon>Chromatiales</taxon>
        <taxon>Sedimenticolaceae</taxon>
        <taxon>Candidatus Thiodiazotropha</taxon>
    </lineage>
</organism>
<dbReference type="InterPro" id="IPR018485">
    <property type="entry name" value="FGGY_C"/>
</dbReference>
<keyword evidence="3 7" id="KW-0418">Kinase</keyword>
<dbReference type="AlphaFoldDB" id="A0A7Z1AE42"/>
<evidence type="ECO:0000256" key="1">
    <source>
        <dbReference type="ARBA" id="ARBA00009156"/>
    </source>
</evidence>
<dbReference type="InterPro" id="IPR018484">
    <property type="entry name" value="FGGY_N"/>
</dbReference>
<dbReference type="RefSeq" id="WP_069126890.1">
    <property type="nucleotide sequence ID" value="NZ_MARB01000020.1"/>
</dbReference>
<dbReference type="Pfam" id="PF02782">
    <property type="entry name" value="FGGY_C"/>
    <property type="match status" value="1"/>
</dbReference>
<dbReference type="PIRSF" id="PIRSF000538">
    <property type="entry name" value="GlpK"/>
    <property type="match status" value="1"/>
</dbReference>
<comment type="similarity">
    <text evidence="1">Belongs to the FGGY kinase family.</text>
</comment>
<comment type="caution">
    <text evidence="7">The sequence shown here is derived from an EMBL/GenBank/DDBJ whole genome shotgun (WGS) entry which is preliminary data.</text>
</comment>
<dbReference type="PANTHER" id="PTHR10196">
    <property type="entry name" value="SUGAR KINASE"/>
    <property type="match status" value="1"/>
</dbReference>
<dbReference type="EC" id="2.7.1.17" evidence="7"/>
<evidence type="ECO:0000313" key="8">
    <source>
        <dbReference type="Proteomes" id="UP000094769"/>
    </source>
</evidence>
<dbReference type="OrthoDB" id="9805576at2"/>
<dbReference type="InterPro" id="IPR043129">
    <property type="entry name" value="ATPase_NBD"/>
</dbReference>
<evidence type="ECO:0000259" key="6">
    <source>
        <dbReference type="Pfam" id="PF02782"/>
    </source>
</evidence>
<dbReference type="GO" id="GO:0004856">
    <property type="term" value="F:D-xylulokinase activity"/>
    <property type="evidence" value="ECO:0007669"/>
    <property type="project" value="UniProtKB-EC"/>
</dbReference>
<evidence type="ECO:0000256" key="4">
    <source>
        <dbReference type="SAM" id="MobiDB-lite"/>
    </source>
</evidence>
<dbReference type="EMBL" id="MARB01000020">
    <property type="protein sequence ID" value="ODJ86590.1"/>
    <property type="molecule type" value="Genomic_DNA"/>
</dbReference>